<dbReference type="Proteomes" id="UP000247702">
    <property type="component" value="Unassembled WGS sequence"/>
</dbReference>
<proteinExistence type="predicted"/>
<protein>
    <submittedName>
        <fullName evidence="1">Uncharacterized protein</fullName>
    </submittedName>
</protein>
<reference evidence="1 2" key="1">
    <citation type="submission" date="2017-11" db="EMBL/GenBank/DDBJ databases">
        <title>The genome of Rhizophagus clarus HR1 reveals common genetic basis of auxotrophy among arbuscular mycorrhizal fungi.</title>
        <authorList>
            <person name="Kobayashi Y."/>
        </authorList>
    </citation>
    <scope>NUCLEOTIDE SEQUENCE [LARGE SCALE GENOMIC DNA]</scope>
    <source>
        <strain evidence="1 2">HR1</strain>
    </source>
</reference>
<comment type="caution">
    <text evidence="1">The sequence shown here is derived from an EMBL/GenBank/DDBJ whole genome shotgun (WGS) entry which is preliminary data.</text>
</comment>
<dbReference type="EMBL" id="BEXD01002591">
    <property type="protein sequence ID" value="GBB98818.1"/>
    <property type="molecule type" value="Genomic_DNA"/>
</dbReference>
<sequence>MSEIWKELLPLFSEITTLKKLKLKGLLPKNYSFIQKFSNVEILEIDNFYLNFKDELNFDTLTSLDMMHLKILRIRSGMLDFKNKNLGLKSLLKKHGFKLKELSTLQDTYDTYLDFIEYCRIIKYLTIYIYNYKTLQSLENILDNCKHLEFLCINLNYLSLDYKEIDRVEFFNYIMNILENRDHNLNSNLKLVKFKSDDLNEDDHFLNNFKKFICQIRQCIFNKSKGARLKRDKMTIVLALG</sequence>
<keyword evidence="2" id="KW-1185">Reference proteome</keyword>
<dbReference type="AlphaFoldDB" id="A0A2Z6S411"/>
<evidence type="ECO:0000313" key="1">
    <source>
        <dbReference type="EMBL" id="GBB98818.1"/>
    </source>
</evidence>
<accession>A0A2Z6S411</accession>
<gene>
    <name evidence="1" type="ORF">RclHR1_03330015</name>
</gene>
<organism evidence="1 2">
    <name type="scientific">Rhizophagus clarus</name>
    <dbReference type="NCBI Taxonomy" id="94130"/>
    <lineage>
        <taxon>Eukaryota</taxon>
        <taxon>Fungi</taxon>
        <taxon>Fungi incertae sedis</taxon>
        <taxon>Mucoromycota</taxon>
        <taxon>Glomeromycotina</taxon>
        <taxon>Glomeromycetes</taxon>
        <taxon>Glomerales</taxon>
        <taxon>Glomeraceae</taxon>
        <taxon>Rhizophagus</taxon>
    </lineage>
</organism>
<name>A0A2Z6S411_9GLOM</name>
<evidence type="ECO:0000313" key="2">
    <source>
        <dbReference type="Proteomes" id="UP000247702"/>
    </source>
</evidence>